<organism evidence="1 2">
    <name type="scientific">Candidatus Roizmanbacteria bacterium CG_4_8_14_3_um_filter_36_10</name>
    <dbReference type="NCBI Taxonomy" id="1974834"/>
    <lineage>
        <taxon>Bacteria</taxon>
        <taxon>Candidatus Roizmaniibacteriota</taxon>
    </lineage>
</organism>
<gene>
    <name evidence="1" type="ORF">CO007_05795</name>
</gene>
<dbReference type="Proteomes" id="UP000229370">
    <property type="component" value="Unassembled WGS sequence"/>
</dbReference>
<dbReference type="AlphaFoldDB" id="A0A2M8GKZ0"/>
<name>A0A2M8GKZ0_9BACT</name>
<dbReference type="InterPro" id="IPR029063">
    <property type="entry name" value="SAM-dependent_MTases_sf"/>
</dbReference>
<reference evidence="2" key="1">
    <citation type="submission" date="2017-09" db="EMBL/GenBank/DDBJ databases">
        <title>Depth-based differentiation of microbial function through sediment-hosted aquifers and enrichment of novel symbionts in the deep terrestrial subsurface.</title>
        <authorList>
            <person name="Probst A.J."/>
            <person name="Ladd B."/>
            <person name="Jarett J.K."/>
            <person name="Geller-Mcgrath D.E."/>
            <person name="Sieber C.M.K."/>
            <person name="Emerson J.B."/>
            <person name="Anantharaman K."/>
            <person name="Thomas B.C."/>
            <person name="Malmstrom R."/>
            <person name="Stieglmeier M."/>
            <person name="Klingl A."/>
            <person name="Woyke T."/>
            <person name="Ryan C.M."/>
            <person name="Banfield J.F."/>
        </authorList>
    </citation>
    <scope>NUCLEOTIDE SEQUENCE [LARGE SCALE GENOMIC DNA]</scope>
</reference>
<dbReference type="SUPFAM" id="SSF53335">
    <property type="entry name" value="S-adenosyl-L-methionine-dependent methyltransferases"/>
    <property type="match status" value="1"/>
</dbReference>
<proteinExistence type="predicted"/>
<protein>
    <submittedName>
        <fullName evidence="1">Uncharacterized protein</fullName>
    </submittedName>
</protein>
<evidence type="ECO:0000313" key="2">
    <source>
        <dbReference type="Proteomes" id="UP000229370"/>
    </source>
</evidence>
<comment type="caution">
    <text evidence="1">The sequence shown here is derived from an EMBL/GenBank/DDBJ whole genome shotgun (WGS) entry which is preliminary data.</text>
</comment>
<accession>A0A2M8GKZ0</accession>
<evidence type="ECO:0000313" key="1">
    <source>
        <dbReference type="EMBL" id="PJC81223.1"/>
    </source>
</evidence>
<dbReference type="EMBL" id="PFQK01000100">
    <property type="protein sequence ID" value="PJC81223.1"/>
    <property type="molecule type" value="Genomic_DNA"/>
</dbReference>
<sequence>MGYEERLRAQLIKATPRHPFLAAEILFHLVLNDNCPTERTVNLQNDLPMIVRLPDITSLGILVGVPYEQDVTTFMRRLLKNGDVFYDVGAHFGYHSLMASSMVGEDGGEGIPTLLSRASKSLEGKNLPI</sequence>